<name>A0A381PXB5_9ZZZZ</name>
<gene>
    <name evidence="1" type="ORF">METZ01_LOCUS22897</name>
</gene>
<reference evidence="1" key="1">
    <citation type="submission" date="2018-05" db="EMBL/GenBank/DDBJ databases">
        <authorList>
            <person name="Lanie J.A."/>
            <person name="Ng W.-L."/>
            <person name="Kazmierczak K.M."/>
            <person name="Andrzejewski T.M."/>
            <person name="Davidsen T.M."/>
            <person name="Wayne K.J."/>
            <person name="Tettelin H."/>
            <person name="Glass J.I."/>
            <person name="Rusch D."/>
            <person name="Podicherti R."/>
            <person name="Tsui H.-C.T."/>
            <person name="Winkler M.E."/>
        </authorList>
    </citation>
    <scope>NUCLEOTIDE SEQUENCE</scope>
</reference>
<protein>
    <submittedName>
        <fullName evidence="1">Uncharacterized protein</fullName>
    </submittedName>
</protein>
<accession>A0A381PXB5</accession>
<dbReference type="AlphaFoldDB" id="A0A381PXB5"/>
<proteinExistence type="predicted"/>
<dbReference type="EMBL" id="UINC01001079">
    <property type="protein sequence ID" value="SUZ70043.1"/>
    <property type="molecule type" value="Genomic_DNA"/>
</dbReference>
<sequence>MERRLANLLLVLVCAINVYWIVGCSSDASVTITTTIPNPLIERVPIDVAVYYDDAMSQYIHSEDLGRYGKHTIDLRSQISVLNRIFDAMFKSVTTIQSLDGAQGRGADAVLAPSIEKFQFAIPEQTRKDYYEVWIQYRFELYGVDGSLIHSWPVTAYGKANRLNYGGMQSEKSPALREAARWALRDAAASVSFSFVRQDVVREWLQQRVAS</sequence>
<dbReference type="PROSITE" id="PS51257">
    <property type="entry name" value="PROKAR_LIPOPROTEIN"/>
    <property type="match status" value="1"/>
</dbReference>
<organism evidence="1">
    <name type="scientific">marine metagenome</name>
    <dbReference type="NCBI Taxonomy" id="408172"/>
    <lineage>
        <taxon>unclassified sequences</taxon>
        <taxon>metagenomes</taxon>
        <taxon>ecological metagenomes</taxon>
    </lineage>
</organism>
<evidence type="ECO:0000313" key="1">
    <source>
        <dbReference type="EMBL" id="SUZ70043.1"/>
    </source>
</evidence>